<dbReference type="InterPro" id="IPR006059">
    <property type="entry name" value="SBP"/>
</dbReference>
<sequence length="432" mass="48817">MLRIGRGYRVGLMLVILFLAGFGLGRLLYQPHFQLGDRSIRLDPRARIHPKKTYHLTVWDYDLPLQRQEYQDYLRRAIRRFQESYPNIRVELKLLDLLDGEKQLAQALRTGDLPDVYCSLYQVPSFDYRWQIPVAPFLTQAELRVFDPTLVKMMSVAGLQCYFPRWTAPVVWIGNRSALEKAGIAVDAIQQTGWTWEDLLQAYERKPGGYRFAAIGGDSGFLGQWVMENRRQSGKAAMAAGLELLERLVRARALPLDYASNAVGRFLNGNTLVLAGARPWLYQFLKAKAPAAAAAPRVEPVLLPGPYRRGGAAWLPVENGVVTVYRNRRTRGEDQIAAAVRLGYFLSTYADSRPWQELMVYPAAAEPRRDWERSAGREYPLGPLLSRTALVNQNRPTGESPAAQSLDDYLTGKKSREELLGQLEGELQAGSF</sequence>
<keyword evidence="1" id="KW-0812">Transmembrane</keyword>
<evidence type="ECO:0000313" key="3">
    <source>
        <dbReference type="Proteomes" id="UP000295008"/>
    </source>
</evidence>
<reference evidence="2 3" key="1">
    <citation type="submission" date="2019-03" db="EMBL/GenBank/DDBJ databases">
        <title>Genomic Encyclopedia of Type Strains, Phase IV (KMG-IV): sequencing the most valuable type-strain genomes for metagenomic binning, comparative biology and taxonomic classification.</title>
        <authorList>
            <person name="Goeker M."/>
        </authorList>
    </citation>
    <scope>NUCLEOTIDE SEQUENCE [LARGE SCALE GENOMIC DNA]</scope>
    <source>
        <strain evidence="2 3">LX-B</strain>
    </source>
</reference>
<dbReference type="SUPFAM" id="SSF53850">
    <property type="entry name" value="Periplasmic binding protein-like II"/>
    <property type="match status" value="1"/>
</dbReference>
<keyword evidence="1" id="KW-1133">Transmembrane helix</keyword>
<organism evidence="2 3">
    <name type="scientific">Hydrogenispora ethanolica</name>
    <dbReference type="NCBI Taxonomy" id="1082276"/>
    <lineage>
        <taxon>Bacteria</taxon>
        <taxon>Bacillati</taxon>
        <taxon>Bacillota</taxon>
        <taxon>Hydrogenispora</taxon>
    </lineage>
</organism>
<dbReference type="Proteomes" id="UP000295008">
    <property type="component" value="Unassembled WGS sequence"/>
</dbReference>
<dbReference type="InterPro" id="IPR050490">
    <property type="entry name" value="Bact_solute-bd_prot1"/>
</dbReference>
<dbReference type="PANTHER" id="PTHR43649">
    <property type="entry name" value="ARABINOSE-BINDING PROTEIN-RELATED"/>
    <property type="match status" value="1"/>
</dbReference>
<dbReference type="RefSeq" id="WP_165907829.1">
    <property type="nucleotide sequence ID" value="NZ_SLUN01000005.1"/>
</dbReference>
<dbReference type="AlphaFoldDB" id="A0A4R1S2H4"/>
<dbReference type="EMBL" id="SLUN01000005">
    <property type="protein sequence ID" value="TCL73219.1"/>
    <property type="molecule type" value="Genomic_DNA"/>
</dbReference>
<proteinExistence type="predicted"/>
<keyword evidence="1" id="KW-0472">Membrane</keyword>
<gene>
    <name evidence="2" type="ORF">EDC14_100581</name>
</gene>
<evidence type="ECO:0000313" key="2">
    <source>
        <dbReference type="EMBL" id="TCL73219.1"/>
    </source>
</evidence>
<comment type="caution">
    <text evidence="2">The sequence shown here is derived from an EMBL/GenBank/DDBJ whole genome shotgun (WGS) entry which is preliminary data.</text>
</comment>
<protein>
    <submittedName>
        <fullName evidence="2">ABC-type glycerol-3-phosphate transport system substrate-binding protein</fullName>
    </submittedName>
</protein>
<dbReference type="PANTHER" id="PTHR43649:SF12">
    <property type="entry name" value="DIACETYLCHITOBIOSE BINDING PROTEIN DASA"/>
    <property type="match status" value="1"/>
</dbReference>
<feature type="transmembrane region" description="Helical" evidence="1">
    <location>
        <begin position="12"/>
        <end position="29"/>
    </location>
</feature>
<dbReference type="Pfam" id="PF01547">
    <property type="entry name" value="SBP_bac_1"/>
    <property type="match status" value="1"/>
</dbReference>
<accession>A0A4R1S2H4</accession>
<dbReference type="Gene3D" id="3.40.190.10">
    <property type="entry name" value="Periplasmic binding protein-like II"/>
    <property type="match status" value="1"/>
</dbReference>
<keyword evidence="3" id="KW-1185">Reference proteome</keyword>
<name>A0A4R1S2H4_HYDET</name>
<evidence type="ECO:0000256" key="1">
    <source>
        <dbReference type="SAM" id="Phobius"/>
    </source>
</evidence>